<protein>
    <submittedName>
        <fullName evidence="1">Uncharacterized protein</fullName>
    </submittedName>
</protein>
<reference evidence="1 2" key="2">
    <citation type="journal article" date="2013" name="IMA Fungus">
        <title>IMA Genome-F 1: Ceratocystis fimbriata: Draft nuclear genome sequence for the plant pathogen, Ceratocystis fimbriata.</title>
        <authorList>
            <person name="Wilken P.M."/>
            <person name="Steenkamp E.T."/>
            <person name="Wingfield M.J."/>
            <person name="de Beer Z.W."/>
            <person name="Wingfield B.D."/>
        </authorList>
    </citation>
    <scope>NUCLEOTIDE SEQUENCE [LARGE SCALE GENOMIC DNA]</scope>
    <source>
        <strain evidence="1 2">CBS 114723</strain>
    </source>
</reference>
<sequence>MGFISGTSSSASSTSELARDFPLSVKAIVDVSLLVFELSWPAVLSRDRVGSQDTGLGLKKTTRTQNIINNMLTNMRVNSGQYIIQQVDISTGIYSTGQGDTSLLATTQRNATFADICLVTVWQLGKVVKKGASSNRTVVEISIITVSKDDVVLDSSVENPRLLSHVCDSTTHFDLASRFV</sequence>
<comment type="caution">
    <text evidence="1">The sequence shown here is derived from an EMBL/GenBank/DDBJ whole genome shotgun (WGS) entry which is preliminary data.</text>
</comment>
<evidence type="ECO:0000313" key="1">
    <source>
        <dbReference type="EMBL" id="PHH55295.1"/>
    </source>
</evidence>
<organism evidence="1 2">
    <name type="scientific">Ceratocystis fimbriata CBS 114723</name>
    <dbReference type="NCBI Taxonomy" id="1035309"/>
    <lineage>
        <taxon>Eukaryota</taxon>
        <taxon>Fungi</taxon>
        <taxon>Dikarya</taxon>
        <taxon>Ascomycota</taxon>
        <taxon>Pezizomycotina</taxon>
        <taxon>Sordariomycetes</taxon>
        <taxon>Hypocreomycetidae</taxon>
        <taxon>Microascales</taxon>
        <taxon>Ceratocystidaceae</taxon>
        <taxon>Ceratocystis</taxon>
    </lineage>
</organism>
<dbReference type="AlphaFoldDB" id="A0A2C5XDW2"/>
<gene>
    <name evidence="1" type="ORF">CFIMG_003967RAa</name>
</gene>
<name>A0A2C5XDW2_9PEZI</name>
<evidence type="ECO:0000313" key="2">
    <source>
        <dbReference type="Proteomes" id="UP000222788"/>
    </source>
</evidence>
<dbReference type="EMBL" id="APWK03000013">
    <property type="protein sequence ID" value="PHH55295.1"/>
    <property type="molecule type" value="Genomic_DNA"/>
</dbReference>
<dbReference type="OrthoDB" id="10618892at2759"/>
<dbReference type="Proteomes" id="UP000222788">
    <property type="component" value="Unassembled WGS sequence"/>
</dbReference>
<reference evidence="1 2" key="1">
    <citation type="journal article" date="2013" name="Fungal Biol.">
        <title>Analysis of microsatellite markers in the genome of the plant pathogen Ceratocystis fimbriata.</title>
        <authorList>
            <person name="Simpson M.C."/>
            <person name="Wilken P.M."/>
            <person name="Coetzee M.P."/>
            <person name="Wingfield M.J."/>
            <person name="Wingfield B.D."/>
        </authorList>
    </citation>
    <scope>NUCLEOTIDE SEQUENCE [LARGE SCALE GENOMIC DNA]</scope>
    <source>
        <strain evidence="1 2">CBS 114723</strain>
    </source>
</reference>
<proteinExistence type="predicted"/>
<accession>A0A2C5XDW2</accession>
<keyword evidence="2" id="KW-1185">Reference proteome</keyword>